<feature type="region of interest" description="Disordered" evidence="1">
    <location>
        <begin position="81"/>
        <end position="108"/>
    </location>
</feature>
<sequence length="193" mass="20061">MAGGGGQEYWVVFKGRNPGIYTIWEAADTQVSGFPSILHPKCFSLDAATKAWKEYLANPSGVAVGEDGAPEHGGSLYGSTIGGGPEENADGAKAESGKGCMGTQTPKGTKTIGETLKELFSAMADMSPGNGPGSGGEASSSQLAAPIRTFPERFASLERRVHALEMERCEILIAVAEAMRVLARGIAAKDVEP</sequence>
<evidence type="ECO:0000256" key="1">
    <source>
        <dbReference type="SAM" id="MobiDB-lite"/>
    </source>
</evidence>
<dbReference type="EMBL" id="JASCZI010030316">
    <property type="protein sequence ID" value="MED6121179.1"/>
    <property type="molecule type" value="Genomic_DNA"/>
</dbReference>
<evidence type="ECO:0000313" key="4">
    <source>
        <dbReference type="Proteomes" id="UP001341840"/>
    </source>
</evidence>
<reference evidence="3 4" key="1">
    <citation type="journal article" date="2023" name="Plants (Basel)">
        <title>Bridging the Gap: Combining Genomics and Transcriptomics Approaches to Understand Stylosanthes scabra, an Orphan Legume from the Brazilian Caatinga.</title>
        <authorList>
            <person name="Ferreira-Neto J.R.C."/>
            <person name="da Silva M.D."/>
            <person name="Binneck E."/>
            <person name="de Melo N.F."/>
            <person name="da Silva R.H."/>
            <person name="de Melo A.L.T.M."/>
            <person name="Pandolfi V."/>
            <person name="Bustamante F.O."/>
            <person name="Brasileiro-Vidal A.C."/>
            <person name="Benko-Iseppon A.M."/>
        </authorList>
    </citation>
    <scope>NUCLEOTIDE SEQUENCE [LARGE SCALE GENOMIC DNA]</scope>
    <source>
        <tissue evidence="3">Leaves</tissue>
    </source>
</reference>
<dbReference type="Gene3D" id="3.40.970.10">
    <property type="entry name" value="Ribonuclease H1, N-terminal domain"/>
    <property type="match status" value="1"/>
</dbReference>
<feature type="domain" description="Ribonuclease H1 N-terminal" evidence="2">
    <location>
        <begin position="9"/>
        <end position="48"/>
    </location>
</feature>
<accession>A0ABU6RB01</accession>
<organism evidence="3 4">
    <name type="scientific">Stylosanthes scabra</name>
    <dbReference type="NCBI Taxonomy" id="79078"/>
    <lineage>
        <taxon>Eukaryota</taxon>
        <taxon>Viridiplantae</taxon>
        <taxon>Streptophyta</taxon>
        <taxon>Embryophyta</taxon>
        <taxon>Tracheophyta</taxon>
        <taxon>Spermatophyta</taxon>
        <taxon>Magnoliopsida</taxon>
        <taxon>eudicotyledons</taxon>
        <taxon>Gunneridae</taxon>
        <taxon>Pentapetalae</taxon>
        <taxon>rosids</taxon>
        <taxon>fabids</taxon>
        <taxon>Fabales</taxon>
        <taxon>Fabaceae</taxon>
        <taxon>Papilionoideae</taxon>
        <taxon>50 kb inversion clade</taxon>
        <taxon>dalbergioids sensu lato</taxon>
        <taxon>Dalbergieae</taxon>
        <taxon>Pterocarpus clade</taxon>
        <taxon>Stylosanthes</taxon>
    </lineage>
</organism>
<evidence type="ECO:0000259" key="2">
    <source>
        <dbReference type="Pfam" id="PF01693"/>
    </source>
</evidence>
<dbReference type="InterPro" id="IPR009027">
    <property type="entry name" value="Ribosomal_bL9/RNase_H1_N"/>
</dbReference>
<dbReference type="InterPro" id="IPR011320">
    <property type="entry name" value="RNase_H1_N"/>
</dbReference>
<proteinExistence type="predicted"/>
<evidence type="ECO:0000313" key="3">
    <source>
        <dbReference type="EMBL" id="MED6121179.1"/>
    </source>
</evidence>
<comment type="caution">
    <text evidence="3">The sequence shown here is derived from an EMBL/GenBank/DDBJ whole genome shotgun (WGS) entry which is preliminary data.</text>
</comment>
<dbReference type="Proteomes" id="UP001341840">
    <property type="component" value="Unassembled WGS sequence"/>
</dbReference>
<gene>
    <name evidence="3" type="ORF">PIB30_027788</name>
</gene>
<name>A0ABU6RB01_9FABA</name>
<keyword evidence="4" id="KW-1185">Reference proteome</keyword>
<protein>
    <recommendedName>
        <fullName evidence="2">Ribonuclease H1 N-terminal domain-containing protein</fullName>
    </recommendedName>
</protein>
<dbReference type="SUPFAM" id="SSF55658">
    <property type="entry name" value="L9 N-domain-like"/>
    <property type="match status" value="1"/>
</dbReference>
<dbReference type="InterPro" id="IPR037056">
    <property type="entry name" value="RNase_H1_N_sf"/>
</dbReference>
<dbReference type="Pfam" id="PF01693">
    <property type="entry name" value="Cauli_VI"/>
    <property type="match status" value="1"/>
</dbReference>